<feature type="domain" description="Ig-like" evidence="2">
    <location>
        <begin position="136"/>
        <end position="224"/>
    </location>
</feature>
<reference evidence="3" key="1">
    <citation type="journal article" date="2019" name="bioRxiv">
        <title>The Genome of the Zebra Mussel, Dreissena polymorpha: A Resource for Invasive Species Research.</title>
        <authorList>
            <person name="McCartney M.A."/>
            <person name="Auch B."/>
            <person name="Kono T."/>
            <person name="Mallez S."/>
            <person name="Zhang Y."/>
            <person name="Obille A."/>
            <person name="Becker A."/>
            <person name="Abrahante J.E."/>
            <person name="Garbe J."/>
            <person name="Badalamenti J.P."/>
            <person name="Herman A."/>
            <person name="Mangelson H."/>
            <person name="Liachko I."/>
            <person name="Sullivan S."/>
            <person name="Sone E.D."/>
            <person name="Koren S."/>
            <person name="Silverstein K.A.T."/>
            <person name="Beckman K.B."/>
            <person name="Gohl D.M."/>
        </authorList>
    </citation>
    <scope>NUCLEOTIDE SEQUENCE</scope>
    <source>
        <strain evidence="3">Duluth1</strain>
        <tissue evidence="3">Whole animal</tissue>
    </source>
</reference>
<proteinExistence type="predicted"/>
<dbReference type="InterPro" id="IPR037448">
    <property type="entry name" value="Zig-8"/>
</dbReference>
<feature type="domain" description="Ig-like" evidence="2">
    <location>
        <begin position="30"/>
        <end position="129"/>
    </location>
</feature>
<gene>
    <name evidence="3" type="ORF">DPMN_048362</name>
</gene>
<evidence type="ECO:0000256" key="1">
    <source>
        <dbReference type="SAM" id="SignalP"/>
    </source>
</evidence>
<keyword evidence="4" id="KW-1185">Reference proteome</keyword>
<dbReference type="AlphaFoldDB" id="A0A9D4I2T9"/>
<dbReference type="Pfam" id="PF13927">
    <property type="entry name" value="Ig_3"/>
    <property type="match status" value="1"/>
</dbReference>
<dbReference type="GO" id="GO:0050808">
    <property type="term" value="P:synapse organization"/>
    <property type="evidence" value="ECO:0007669"/>
    <property type="project" value="TreeGrafter"/>
</dbReference>
<dbReference type="SUPFAM" id="SSF48726">
    <property type="entry name" value="Immunoglobulin"/>
    <property type="match status" value="2"/>
</dbReference>
<evidence type="ECO:0000313" key="4">
    <source>
        <dbReference type="Proteomes" id="UP000828390"/>
    </source>
</evidence>
<dbReference type="Proteomes" id="UP000828390">
    <property type="component" value="Unassembled WGS sequence"/>
</dbReference>
<dbReference type="InterPro" id="IPR007110">
    <property type="entry name" value="Ig-like_dom"/>
</dbReference>
<dbReference type="EMBL" id="JAIWYP010000011">
    <property type="protein sequence ID" value="KAH3741637.1"/>
    <property type="molecule type" value="Genomic_DNA"/>
</dbReference>
<dbReference type="SMART" id="SM00408">
    <property type="entry name" value="IGc2"/>
    <property type="match status" value="2"/>
</dbReference>
<evidence type="ECO:0000259" key="2">
    <source>
        <dbReference type="PROSITE" id="PS50835"/>
    </source>
</evidence>
<evidence type="ECO:0000313" key="3">
    <source>
        <dbReference type="EMBL" id="KAH3741637.1"/>
    </source>
</evidence>
<dbReference type="GO" id="GO:0032589">
    <property type="term" value="C:neuron projection membrane"/>
    <property type="evidence" value="ECO:0007669"/>
    <property type="project" value="TreeGrafter"/>
</dbReference>
<dbReference type="InterPro" id="IPR013106">
    <property type="entry name" value="Ig_V-set"/>
</dbReference>
<dbReference type="PANTHER" id="PTHR23279">
    <property type="entry name" value="DEFECTIVE PROBOSCIS EXTENSION RESPONSE DPR -RELATED"/>
    <property type="match status" value="1"/>
</dbReference>
<reference evidence="3" key="2">
    <citation type="submission" date="2020-11" db="EMBL/GenBank/DDBJ databases">
        <authorList>
            <person name="McCartney M.A."/>
            <person name="Auch B."/>
            <person name="Kono T."/>
            <person name="Mallez S."/>
            <person name="Becker A."/>
            <person name="Gohl D.M."/>
            <person name="Silverstein K.A.T."/>
            <person name="Koren S."/>
            <person name="Bechman K.B."/>
            <person name="Herman A."/>
            <person name="Abrahante J.E."/>
            <person name="Garbe J."/>
        </authorList>
    </citation>
    <scope>NUCLEOTIDE SEQUENCE</scope>
    <source>
        <strain evidence="3">Duluth1</strain>
        <tissue evidence="3">Whole animal</tissue>
    </source>
</reference>
<dbReference type="InterPro" id="IPR003598">
    <property type="entry name" value="Ig_sub2"/>
</dbReference>
<dbReference type="OrthoDB" id="6365338at2759"/>
<feature type="chain" id="PRO_5038802098" description="Ig-like domain-containing protein" evidence="1">
    <location>
        <begin position="20"/>
        <end position="309"/>
    </location>
</feature>
<dbReference type="PANTHER" id="PTHR23279:SF36">
    <property type="entry name" value="DEFECTIVE PROBOSCIS EXTENSION RESPONSE 9, ISOFORM A"/>
    <property type="match status" value="1"/>
</dbReference>
<dbReference type="InterPro" id="IPR036179">
    <property type="entry name" value="Ig-like_dom_sf"/>
</dbReference>
<organism evidence="3 4">
    <name type="scientific">Dreissena polymorpha</name>
    <name type="common">Zebra mussel</name>
    <name type="synonym">Mytilus polymorpha</name>
    <dbReference type="NCBI Taxonomy" id="45954"/>
    <lineage>
        <taxon>Eukaryota</taxon>
        <taxon>Metazoa</taxon>
        <taxon>Spiralia</taxon>
        <taxon>Lophotrochozoa</taxon>
        <taxon>Mollusca</taxon>
        <taxon>Bivalvia</taxon>
        <taxon>Autobranchia</taxon>
        <taxon>Heteroconchia</taxon>
        <taxon>Euheterodonta</taxon>
        <taxon>Imparidentia</taxon>
        <taxon>Neoheterodontei</taxon>
        <taxon>Myida</taxon>
        <taxon>Dreissenoidea</taxon>
        <taxon>Dreissenidae</taxon>
        <taxon>Dreissena</taxon>
    </lineage>
</organism>
<dbReference type="InterPro" id="IPR003599">
    <property type="entry name" value="Ig_sub"/>
</dbReference>
<accession>A0A9D4I2T9</accession>
<comment type="caution">
    <text evidence="3">The sequence shown here is derived from an EMBL/GenBank/DDBJ whole genome shotgun (WGS) entry which is preliminary data.</text>
</comment>
<feature type="signal peptide" evidence="1">
    <location>
        <begin position="1"/>
        <end position="19"/>
    </location>
</feature>
<dbReference type="Pfam" id="PF07686">
    <property type="entry name" value="V-set"/>
    <property type="match status" value="1"/>
</dbReference>
<protein>
    <recommendedName>
        <fullName evidence="2">Ig-like domain-containing protein</fullName>
    </recommendedName>
</protein>
<dbReference type="InterPro" id="IPR013783">
    <property type="entry name" value="Ig-like_fold"/>
</dbReference>
<name>A0A9D4I2T9_DREPO</name>
<dbReference type="SMART" id="SM00409">
    <property type="entry name" value="IG"/>
    <property type="match status" value="2"/>
</dbReference>
<sequence>MDCSVLCVLVFMVLRKVSSEPWGERRKHEPTFLQTPTNITVNRGEIAVLKCHIRNLGPKVVVWHKGTQDVPLTIGKTIFEQENQIDIKFQQISEDDSNWDLFIKDVQPKHAGTYLCQVTATKLYTHYVTLHVLDNPVTVNEKLTLTGTKYVNQGETIRLMCNVTGVPNMLDGVDWFFQGEPIVTMASYWRDRTSILKHIEGYKYYSELIIDHSSLQDMGMYLCRGPNLKIDSIRVDVLSAGKPIVYRRGSDTGASYSHASGSYSVSVSYLTYIVTAIVIALLLGTYDGSSCEELSVHMGLFIPKDDLRR</sequence>
<dbReference type="Gene3D" id="2.60.40.10">
    <property type="entry name" value="Immunoglobulins"/>
    <property type="match status" value="2"/>
</dbReference>
<keyword evidence="1" id="KW-0732">Signal</keyword>
<dbReference type="PROSITE" id="PS50835">
    <property type="entry name" value="IG_LIKE"/>
    <property type="match status" value="2"/>
</dbReference>